<accession>A4BJR5</accession>
<feature type="binding site" evidence="6">
    <location>
        <begin position="270"/>
        <end position="277"/>
    </location>
    <ligand>
        <name>FAD</name>
        <dbReference type="ChEBI" id="CHEBI:57692"/>
    </ligand>
</feature>
<feature type="site" description="Electron transfer via tryptophanyl radical" evidence="7">
    <location>
        <position position="355"/>
    </location>
</feature>
<feature type="binding site" evidence="6">
    <location>
        <begin position="368"/>
        <end position="370"/>
    </location>
    <ligand>
        <name>FAD</name>
        <dbReference type="ChEBI" id="CHEBI:57692"/>
    </ligand>
</feature>
<dbReference type="SUPFAM" id="SSF48173">
    <property type="entry name" value="Cryptochrome/photolyase FAD-binding domain"/>
    <property type="match status" value="1"/>
</dbReference>
<protein>
    <submittedName>
        <fullName evidence="10">Putative deoxyribodipyrimidine photolyase</fullName>
    </submittedName>
</protein>
<evidence type="ECO:0000256" key="3">
    <source>
        <dbReference type="ARBA" id="ARBA00022630"/>
    </source>
</evidence>
<keyword evidence="11" id="KW-1185">Reference proteome</keyword>
<name>A4BJR5_9GAMM</name>
<dbReference type="InterPro" id="IPR036134">
    <property type="entry name" value="Crypto/Photolyase_FAD-like_sf"/>
</dbReference>
<dbReference type="GO" id="GO:0071949">
    <property type="term" value="F:FAD binding"/>
    <property type="evidence" value="ECO:0007669"/>
    <property type="project" value="TreeGrafter"/>
</dbReference>
<evidence type="ECO:0000259" key="9">
    <source>
        <dbReference type="PROSITE" id="PS51645"/>
    </source>
</evidence>
<dbReference type="InterPro" id="IPR005101">
    <property type="entry name" value="Cryptochr/Photolyase_FAD-bd"/>
</dbReference>
<dbReference type="SUPFAM" id="SSF52425">
    <property type="entry name" value="Cryptochrome/photolyase, N-terminal domain"/>
    <property type="match status" value="1"/>
</dbReference>
<dbReference type="InterPro" id="IPR018394">
    <property type="entry name" value="DNA_photolyase_1_CS_C"/>
</dbReference>
<evidence type="ECO:0000256" key="2">
    <source>
        <dbReference type="ARBA" id="ARBA00005862"/>
    </source>
</evidence>
<dbReference type="STRING" id="314283.MED297_17562"/>
<evidence type="ECO:0000256" key="1">
    <source>
        <dbReference type="ARBA" id="ARBA00001932"/>
    </source>
</evidence>
<dbReference type="PROSITE" id="PS00394">
    <property type="entry name" value="DNA_PHOTOLYASES_1_1"/>
    <property type="match status" value="1"/>
</dbReference>
<keyword evidence="3 6" id="KW-0285">Flavoprotein</keyword>
<evidence type="ECO:0000256" key="7">
    <source>
        <dbReference type="PIRSR" id="PIRSR602081-2"/>
    </source>
</evidence>
<evidence type="ECO:0000256" key="5">
    <source>
        <dbReference type="ARBA" id="ARBA00022991"/>
    </source>
</evidence>
<dbReference type="Proteomes" id="UP000005953">
    <property type="component" value="Unassembled WGS sequence"/>
</dbReference>
<dbReference type="OrthoDB" id="9772484at2"/>
<evidence type="ECO:0000256" key="4">
    <source>
        <dbReference type="ARBA" id="ARBA00022827"/>
    </source>
</evidence>
<dbReference type="PANTHER" id="PTHR11455">
    <property type="entry name" value="CRYPTOCHROME"/>
    <property type="match status" value="1"/>
</dbReference>
<keyword evidence="4 6" id="KW-0274">FAD</keyword>
<evidence type="ECO:0000313" key="11">
    <source>
        <dbReference type="Proteomes" id="UP000005953"/>
    </source>
</evidence>
<gene>
    <name evidence="10" type="ORF">MED297_17562</name>
</gene>
<comment type="caution">
    <text evidence="10">The sequence shown here is derived from an EMBL/GenBank/DDBJ whole genome shotgun (WGS) entry which is preliminary data.</text>
</comment>
<feature type="site" description="Electron transfer via tryptophanyl radical" evidence="7">
    <location>
        <position position="302"/>
    </location>
</feature>
<dbReference type="PANTHER" id="PTHR11455:SF9">
    <property type="entry name" value="CRYPTOCHROME CIRCADIAN CLOCK 5 ISOFORM X1"/>
    <property type="match status" value="1"/>
</dbReference>
<keyword evidence="5 8" id="KW-0157">Chromophore</keyword>
<dbReference type="InterPro" id="IPR006050">
    <property type="entry name" value="DNA_photolyase_N"/>
</dbReference>
<dbReference type="Gene3D" id="1.10.579.10">
    <property type="entry name" value="DNA Cyclobutane Dipyrimidine Photolyase, subunit A, domain 3"/>
    <property type="match status" value="1"/>
</dbReference>
<dbReference type="GO" id="GO:0003904">
    <property type="term" value="F:deoxyribodipyrimidine photo-lyase activity"/>
    <property type="evidence" value="ECO:0007669"/>
    <property type="project" value="TreeGrafter"/>
</dbReference>
<dbReference type="Gene3D" id="1.25.40.80">
    <property type="match status" value="1"/>
</dbReference>
<comment type="cofactor">
    <cofactor evidence="1">
        <name>(6R)-5,10-methylene-5,6,7,8-tetrahydrofolate</name>
        <dbReference type="ChEBI" id="CHEBI:15636"/>
    </cofactor>
</comment>
<feature type="site" description="Electron transfer via tryptophanyl radical" evidence="7">
    <location>
        <position position="378"/>
    </location>
</feature>
<dbReference type="GO" id="GO:0009416">
    <property type="term" value="P:response to light stimulus"/>
    <property type="evidence" value="ECO:0007669"/>
    <property type="project" value="TreeGrafter"/>
</dbReference>
<dbReference type="AlphaFoldDB" id="A4BJR5"/>
<dbReference type="Pfam" id="PF03441">
    <property type="entry name" value="FAD_binding_7"/>
    <property type="match status" value="1"/>
</dbReference>
<dbReference type="RefSeq" id="WP_008043915.1">
    <property type="nucleotide sequence ID" value="NZ_CH724150.1"/>
</dbReference>
<dbReference type="PRINTS" id="PR00147">
    <property type="entry name" value="DNAPHOTLYASE"/>
</dbReference>
<feature type="binding site" evidence="6">
    <location>
        <begin position="234"/>
        <end position="238"/>
    </location>
    <ligand>
        <name>FAD</name>
        <dbReference type="ChEBI" id="CHEBI:57692"/>
    </ligand>
</feature>
<reference evidence="10 11" key="1">
    <citation type="submission" date="2006-02" db="EMBL/GenBank/DDBJ databases">
        <authorList>
            <person name="Pinhassi J."/>
            <person name="Pedros-Alio C."/>
            <person name="Ferriera S."/>
            <person name="Johnson J."/>
            <person name="Kravitz S."/>
            <person name="Halpern A."/>
            <person name="Remington K."/>
            <person name="Beeson K."/>
            <person name="Tran B."/>
            <person name="Rogers Y.-H."/>
            <person name="Friedman R."/>
            <person name="Venter J.C."/>
        </authorList>
    </citation>
    <scope>NUCLEOTIDE SEQUENCE [LARGE SCALE GENOMIC DNA]</scope>
    <source>
        <strain evidence="10 11">MED297</strain>
    </source>
</reference>
<dbReference type="GO" id="GO:0006950">
    <property type="term" value="P:response to stress"/>
    <property type="evidence" value="ECO:0007669"/>
    <property type="project" value="UniProtKB-ARBA"/>
</dbReference>
<dbReference type="Pfam" id="PF00875">
    <property type="entry name" value="DNA_photolyase"/>
    <property type="match status" value="1"/>
</dbReference>
<feature type="domain" description="Photolyase/cryptochrome alpha/beta" evidence="9">
    <location>
        <begin position="1"/>
        <end position="135"/>
    </location>
</feature>
<dbReference type="HOGENOM" id="CLU_010348_2_2_6"/>
<keyword evidence="10" id="KW-0456">Lyase</keyword>
<evidence type="ECO:0000313" key="10">
    <source>
        <dbReference type="EMBL" id="EAR07640.1"/>
    </source>
</evidence>
<dbReference type="GO" id="GO:0006139">
    <property type="term" value="P:nucleobase-containing compound metabolic process"/>
    <property type="evidence" value="ECO:0007669"/>
    <property type="project" value="UniProtKB-ARBA"/>
</dbReference>
<dbReference type="InterPro" id="IPR036155">
    <property type="entry name" value="Crypto/Photolyase_N_sf"/>
</dbReference>
<proteinExistence type="inferred from homology"/>
<comment type="similarity">
    <text evidence="2">Belongs to the DNA photolyase class-1 family.</text>
</comment>
<evidence type="ECO:0000256" key="8">
    <source>
        <dbReference type="RuleBase" id="RU004182"/>
    </source>
</evidence>
<dbReference type="GO" id="GO:0003677">
    <property type="term" value="F:DNA binding"/>
    <property type="evidence" value="ECO:0007669"/>
    <property type="project" value="TreeGrafter"/>
</dbReference>
<organism evidence="10 11">
    <name type="scientific">Reinekea blandensis MED297</name>
    <dbReference type="NCBI Taxonomy" id="314283"/>
    <lineage>
        <taxon>Bacteria</taxon>
        <taxon>Pseudomonadati</taxon>
        <taxon>Pseudomonadota</taxon>
        <taxon>Gammaproteobacteria</taxon>
        <taxon>Oceanospirillales</taxon>
        <taxon>Saccharospirillaceae</taxon>
        <taxon>Reinekea</taxon>
    </lineage>
</organism>
<sequence length="465" mass="53869">MTQLVWFRNDLRVSDHEALFQALNRAKQQQTPVRALFFWSDAQWRSHGAGDAKIAATFSALQALHQKLAKLGIPLDVLSVSWWTECAEQMVNYCQSHQITAIHYHTEPGWNELRRDDRVAQQLSKSVELHRYHDLYFIDPAHHLTQQGQVYKVFTAYKKSLLRQFSIDHLATFPPRKAGPALKVSPLAMKDLPNWQNPLQLPVTEDQALTRLDAFCEEVRDYADRRDFPADNGTSQLSAALALGCTSSRQVAHTLHRHHISLASDTFFSEIIWRDFYKYLLFHTPRLCLGEPYNEKWDAFPWQKNETWLERWREGKTGVPIVDAAMRQLRETGWMHNRLRMVTGMYLVKILQQDWRQGEAWFAEHLADFDFAANNGGWQWVASTGVDAVPYFRIFNPYQQSKRFDPNGQFILTFVTELNDVKPALLHDHKRALSVSSYPKPLTDYSKARQDTLDKFKALGSHAAT</sequence>
<feature type="binding site" evidence="6">
    <location>
        <position position="222"/>
    </location>
    <ligand>
        <name>FAD</name>
        <dbReference type="ChEBI" id="CHEBI:57692"/>
    </ligand>
</feature>
<dbReference type="Gene3D" id="3.40.50.620">
    <property type="entry name" value="HUPs"/>
    <property type="match status" value="1"/>
</dbReference>
<dbReference type="InterPro" id="IPR002081">
    <property type="entry name" value="Cryptochrome/DNA_photolyase_1"/>
</dbReference>
<feature type="binding site" evidence="6">
    <location>
        <position position="267"/>
    </location>
    <ligand>
        <name>FAD</name>
        <dbReference type="ChEBI" id="CHEBI:57692"/>
    </ligand>
</feature>
<comment type="cofactor">
    <cofactor evidence="6">
        <name>FAD</name>
        <dbReference type="ChEBI" id="CHEBI:57692"/>
    </cofactor>
    <text evidence="6">Binds 1 FAD per subunit.</text>
</comment>
<evidence type="ECO:0000256" key="6">
    <source>
        <dbReference type="PIRSR" id="PIRSR602081-1"/>
    </source>
</evidence>
<comment type="similarity">
    <text evidence="8">Belongs to the DNA photolyase family.</text>
</comment>
<dbReference type="PROSITE" id="PS51645">
    <property type="entry name" value="PHR_CRY_ALPHA_BETA"/>
    <property type="match status" value="1"/>
</dbReference>
<dbReference type="InterPro" id="IPR014729">
    <property type="entry name" value="Rossmann-like_a/b/a_fold"/>
</dbReference>
<dbReference type="EMBL" id="AAOE01000036">
    <property type="protein sequence ID" value="EAR07640.1"/>
    <property type="molecule type" value="Genomic_DNA"/>
</dbReference>